<keyword evidence="2" id="KW-0547">Nucleotide-binding</keyword>
<sequence>MDLPVEDGAAGAERRLAQHLLDRGLVAAPALARAEEARRAANEALIPALLTLGLIGEDALAAAAAEALSLPLLGRDDLPSPPPLLDRLPLRFLRRARAYPVRQEQGQLLLALADPLDGFAVQAAALATGGPVAVAVAAPAAIEAALARAEESAAPAEAVPVESLLGAPEDADRLRDQASEAPVIRHVNTLILQAVEGGASDIHLEPSEAGLRTRLRVDGMLKDAGTVPRALGAGVVSRLKIMARLDVAERRLPQDGRMRLAVRGRDVDLRVSVIPALDGEGVVLRILDRGAVSLDFEALGFSPAEIAALRELLGQTSRMVLVTGPTGSGKTTTLYAALNSVDRETLKVCTIEDPVEYRLEGVSQVQVRPQIGLTFPNALRAMLRHDPDVMLVGEIRDPETAEVAVQAALTGHLVLATLHTNDAPSAVTRLMDLGVPEYLIASVLRGVLAQRLVRTLCPECREAREAPAPLVQRLGLDRLHEGEGPIRLWHPRGCAACGGSGYRGRTTILQVMNLGPGLRDLILRRADAGTIGEAAEREGMSGLREAGLRKALAGVTTVEEVLRVAGGS</sequence>
<keyword evidence="3" id="KW-0067">ATP-binding</keyword>
<evidence type="ECO:0000259" key="4">
    <source>
        <dbReference type="PROSITE" id="PS00662"/>
    </source>
</evidence>
<dbReference type="EMBL" id="JACIJD010000004">
    <property type="protein sequence ID" value="MBB5693070.1"/>
    <property type="molecule type" value="Genomic_DNA"/>
</dbReference>
<dbReference type="Gene3D" id="1.10.40.70">
    <property type="match status" value="1"/>
</dbReference>
<keyword evidence="6" id="KW-1185">Reference proteome</keyword>
<dbReference type="FunFam" id="3.40.50.300:FF:000398">
    <property type="entry name" value="Type IV pilus assembly ATPase PilB"/>
    <property type="match status" value="1"/>
</dbReference>
<comment type="similarity">
    <text evidence="1">Belongs to the GSP E family.</text>
</comment>
<comment type="caution">
    <text evidence="5">The sequence shown here is derived from an EMBL/GenBank/DDBJ whole genome shotgun (WGS) entry which is preliminary data.</text>
</comment>
<accession>A0A840Y0F9</accession>
<dbReference type="Pfam" id="PF05157">
    <property type="entry name" value="MshEN"/>
    <property type="match status" value="1"/>
</dbReference>
<dbReference type="RefSeq" id="WP_184514719.1">
    <property type="nucleotide sequence ID" value="NZ_JACIJD010000004.1"/>
</dbReference>
<dbReference type="Gene3D" id="3.40.50.300">
    <property type="entry name" value="P-loop containing nucleotide triphosphate hydrolases"/>
    <property type="match status" value="1"/>
</dbReference>
<dbReference type="SUPFAM" id="SSF160246">
    <property type="entry name" value="EspE N-terminal domain-like"/>
    <property type="match status" value="1"/>
</dbReference>
<dbReference type="InterPro" id="IPR027417">
    <property type="entry name" value="P-loop_NTPase"/>
</dbReference>
<name>A0A840Y0F9_9PROT</name>
<proteinExistence type="inferred from homology"/>
<evidence type="ECO:0000256" key="3">
    <source>
        <dbReference type="ARBA" id="ARBA00022840"/>
    </source>
</evidence>
<dbReference type="Gene3D" id="3.30.450.90">
    <property type="match status" value="1"/>
</dbReference>
<dbReference type="GO" id="GO:0016887">
    <property type="term" value="F:ATP hydrolysis activity"/>
    <property type="evidence" value="ECO:0007669"/>
    <property type="project" value="TreeGrafter"/>
</dbReference>
<dbReference type="PROSITE" id="PS00662">
    <property type="entry name" value="T2SP_E"/>
    <property type="match status" value="1"/>
</dbReference>
<protein>
    <submittedName>
        <fullName evidence="5">General secretion pathway protein E</fullName>
    </submittedName>
</protein>
<reference evidence="5 6" key="1">
    <citation type="submission" date="2020-08" db="EMBL/GenBank/DDBJ databases">
        <title>Genomic Encyclopedia of Type Strains, Phase IV (KMG-IV): sequencing the most valuable type-strain genomes for metagenomic binning, comparative biology and taxonomic classification.</title>
        <authorList>
            <person name="Goeker M."/>
        </authorList>
    </citation>
    <scope>NUCLEOTIDE SEQUENCE [LARGE SCALE GENOMIC DNA]</scope>
    <source>
        <strain evidence="5 6">DSM 25622</strain>
    </source>
</reference>
<evidence type="ECO:0000313" key="6">
    <source>
        <dbReference type="Proteomes" id="UP000580654"/>
    </source>
</evidence>
<dbReference type="AlphaFoldDB" id="A0A840Y0F9"/>
<dbReference type="GO" id="GO:0005886">
    <property type="term" value="C:plasma membrane"/>
    <property type="evidence" value="ECO:0007669"/>
    <property type="project" value="TreeGrafter"/>
</dbReference>
<dbReference type="SMART" id="SM00382">
    <property type="entry name" value="AAA"/>
    <property type="match status" value="1"/>
</dbReference>
<dbReference type="GO" id="GO:0005524">
    <property type="term" value="F:ATP binding"/>
    <property type="evidence" value="ECO:0007669"/>
    <property type="project" value="UniProtKB-KW"/>
</dbReference>
<dbReference type="InterPro" id="IPR003593">
    <property type="entry name" value="AAA+_ATPase"/>
</dbReference>
<dbReference type="Pfam" id="PF00437">
    <property type="entry name" value="T2SSE"/>
    <property type="match status" value="1"/>
</dbReference>
<dbReference type="SUPFAM" id="SSF52540">
    <property type="entry name" value="P-loop containing nucleoside triphosphate hydrolases"/>
    <property type="match status" value="1"/>
</dbReference>
<evidence type="ECO:0000313" key="5">
    <source>
        <dbReference type="EMBL" id="MBB5693070.1"/>
    </source>
</evidence>
<dbReference type="PANTHER" id="PTHR30258:SF2">
    <property type="entry name" value="COMG OPERON PROTEIN 1"/>
    <property type="match status" value="1"/>
</dbReference>
<dbReference type="PANTHER" id="PTHR30258">
    <property type="entry name" value="TYPE II SECRETION SYSTEM PROTEIN GSPE-RELATED"/>
    <property type="match status" value="1"/>
</dbReference>
<dbReference type="InterPro" id="IPR037257">
    <property type="entry name" value="T2SS_E_N_sf"/>
</dbReference>
<evidence type="ECO:0000256" key="1">
    <source>
        <dbReference type="ARBA" id="ARBA00006611"/>
    </source>
</evidence>
<dbReference type="InterPro" id="IPR001482">
    <property type="entry name" value="T2SS/T4SS_dom"/>
</dbReference>
<feature type="domain" description="Bacterial type II secretion system protein E" evidence="4">
    <location>
        <begin position="383"/>
        <end position="397"/>
    </location>
</feature>
<dbReference type="Proteomes" id="UP000580654">
    <property type="component" value="Unassembled WGS sequence"/>
</dbReference>
<dbReference type="CDD" id="cd01129">
    <property type="entry name" value="PulE-GspE-like"/>
    <property type="match status" value="1"/>
</dbReference>
<organism evidence="5 6">
    <name type="scientific">Muricoccus pecuniae</name>
    <dbReference type="NCBI Taxonomy" id="693023"/>
    <lineage>
        <taxon>Bacteria</taxon>
        <taxon>Pseudomonadati</taxon>
        <taxon>Pseudomonadota</taxon>
        <taxon>Alphaproteobacteria</taxon>
        <taxon>Acetobacterales</taxon>
        <taxon>Roseomonadaceae</taxon>
        <taxon>Muricoccus</taxon>
    </lineage>
</organism>
<gene>
    <name evidence="5" type="ORF">FHS87_001096</name>
</gene>
<dbReference type="InterPro" id="IPR007831">
    <property type="entry name" value="T2SS_GspE_N"/>
</dbReference>
<dbReference type="Gene3D" id="3.30.300.160">
    <property type="entry name" value="Type II secretion system, protein E, N-terminal domain"/>
    <property type="match status" value="1"/>
</dbReference>
<evidence type="ECO:0000256" key="2">
    <source>
        <dbReference type="ARBA" id="ARBA00022741"/>
    </source>
</evidence>